<gene>
    <name evidence="1" type="ORF">GCL60_08625</name>
</gene>
<comment type="caution">
    <text evidence="1">The sequence shown here is derived from an EMBL/GenBank/DDBJ whole genome shotgun (WGS) entry which is preliminary data.</text>
</comment>
<accession>A0A6N6VS10</accession>
<dbReference type="RefSeq" id="WP_153420309.1">
    <property type="nucleotide sequence ID" value="NZ_WFLM01000003.1"/>
</dbReference>
<name>A0A6N6VS10_9BACT</name>
<organism evidence="1 2">
    <name type="scientific">Silvanigrella paludirubra</name>
    <dbReference type="NCBI Taxonomy" id="2499159"/>
    <lineage>
        <taxon>Bacteria</taxon>
        <taxon>Pseudomonadati</taxon>
        <taxon>Bdellovibrionota</taxon>
        <taxon>Oligoflexia</taxon>
        <taxon>Silvanigrellales</taxon>
        <taxon>Silvanigrellaceae</taxon>
        <taxon>Silvanigrella</taxon>
    </lineage>
</organism>
<dbReference type="Proteomes" id="UP000437748">
    <property type="component" value="Unassembled WGS sequence"/>
</dbReference>
<keyword evidence="2" id="KW-1185">Reference proteome</keyword>
<dbReference type="AlphaFoldDB" id="A0A6N6VS10"/>
<dbReference type="Pfam" id="PF03692">
    <property type="entry name" value="CxxCxxCC"/>
    <property type="match status" value="1"/>
</dbReference>
<evidence type="ECO:0000313" key="1">
    <source>
        <dbReference type="EMBL" id="KAB8038912.1"/>
    </source>
</evidence>
<proteinExistence type="predicted"/>
<reference evidence="1 2" key="1">
    <citation type="submission" date="2019-10" db="EMBL/GenBank/DDBJ databases">
        <title>New species of Slilvanegrellaceae.</title>
        <authorList>
            <person name="Pitt A."/>
            <person name="Hahn M.W."/>
        </authorList>
    </citation>
    <scope>NUCLEOTIDE SEQUENCE [LARGE SCALE GENOMIC DNA]</scope>
    <source>
        <strain evidence="1 2">SP-Ram-0.45-NSY-1</strain>
    </source>
</reference>
<protein>
    <recommendedName>
        <fullName evidence="3">YkgJ family cysteine cluster protein</fullName>
    </recommendedName>
</protein>
<evidence type="ECO:0008006" key="3">
    <source>
        <dbReference type="Google" id="ProtNLM"/>
    </source>
</evidence>
<dbReference type="OrthoDB" id="9810361at2"/>
<dbReference type="InterPro" id="IPR005358">
    <property type="entry name" value="Puta_zinc/iron-chelating_dom"/>
</dbReference>
<dbReference type="EMBL" id="WFLM01000003">
    <property type="protein sequence ID" value="KAB8038912.1"/>
    <property type="molecule type" value="Genomic_DNA"/>
</dbReference>
<sequence length="268" mass="30311">MDYSKAISHLIPFILEKYENFELDAENATNNFLEQNPSEKIACTKGCGACCYFPLVPITAGEAFVLLNRLLAEGIDLNQLAEKLFLYAEKYFEFAYENNSLPFKDSDQKKFLTKKLPCPFFVKEQKNEFSGHCGIFGLRPLICGFYNSIDSPKLCTQKLSHRSIEQTVGLGSFTQDSIRDFERKTFGRSTLGHLPLLLAALCTKEGLEAFLNEVPLSDEELKEEFAEGIHDFSLYTEMLKSIGYEIGENDLLALEEAQSEMIKNCLPT</sequence>
<evidence type="ECO:0000313" key="2">
    <source>
        <dbReference type="Proteomes" id="UP000437748"/>
    </source>
</evidence>